<feature type="chain" id="PRO_5037547628" description="Solute-binding protein family 5 domain-containing protein" evidence="1">
    <location>
        <begin position="26"/>
        <end position="621"/>
    </location>
</feature>
<sequence>MMKKFWIVLVAITLSLPLICGQAGAAVEIATGGIGDVLLFPLYDVRDVSDERTDGWQNYVVIENTSGNWTALHLRFRTWRACIEVYDHVILLSPYDVFHFSVIRATEAGTTSRNEGFVENDVILTSSDVHTLRNSGLISSSQSSWTEKLATKGLSDQGFTTDLQGELQAGYIEAIGLWQLENPKAPDSEDNHTLSYVVNRSVYGKSGDSETNVNDVLDALFYAVTDVNNPETAAIDWPNQIVITGVERGSDNSTREGLDCGNVLAGALEMGDVQTGRYELESAVALMDFRTDGTAHRDGYDGGAIVYPAGTMWWYDASYYDSKQVPVPSYYLNESWATTVGAGLRDGDNIAVGFTTNAQDITANSVDPYNANSTFNDIWSLDDVEAALEKSAIWNHYFTGEPFDGATLNTDIVLTFPTKHYHFFFTDWPYWDGGSIASGNDSIEDYWQAVIDYRKYIKSRYSSRYSNGPIKPSGVTIWDMEQNYPGTAIVTTDVENPPPSPWTPDWVDPTPDKTILHEVNIVRVGEEEGTGIHEANWLLNTNYTSGHFTIGRFFLTKGDREIGFNAANPHTFYGYSGDDSVYELPPIGVAIFTHTYGTGLVDEDGCAYVTRSSMTEWHYKK</sequence>
<evidence type="ECO:0000313" key="2">
    <source>
        <dbReference type="EMBL" id="QTA84479.1"/>
    </source>
</evidence>
<protein>
    <recommendedName>
        <fullName evidence="4">Solute-binding protein family 5 domain-containing protein</fullName>
    </recommendedName>
</protein>
<evidence type="ECO:0000313" key="3">
    <source>
        <dbReference type="Proteomes" id="UP000663722"/>
    </source>
</evidence>
<gene>
    <name evidence="2" type="ORF">dnm_004750</name>
</gene>
<organism evidence="2 3">
    <name type="scientific">Desulfonema magnum</name>
    <dbReference type="NCBI Taxonomy" id="45655"/>
    <lineage>
        <taxon>Bacteria</taxon>
        <taxon>Pseudomonadati</taxon>
        <taxon>Thermodesulfobacteriota</taxon>
        <taxon>Desulfobacteria</taxon>
        <taxon>Desulfobacterales</taxon>
        <taxon>Desulfococcaceae</taxon>
        <taxon>Desulfonema</taxon>
    </lineage>
</organism>
<dbReference type="RefSeq" id="WP_207680951.1">
    <property type="nucleotide sequence ID" value="NZ_CP061800.1"/>
</dbReference>
<dbReference type="EMBL" id="CP061800">
    <property type="protein sequence ID" value="QTA84479.1"/>
    <property type="molecule type" value="Genomic_DNA"/>
</dbReference>
<name>A0A975GK86_9BACT</name>
<feature type="signal peptide" evidence="1">
    <location>
        <begin position="1"/>
        <end position="25"/>
    </location>
</feature>
<evidence type="ECO:0008006" key="4">
    <source>
        <dbReference type="Google" id="ProtNLM"/>
    </source>
</evidence>
<keyword evidence="3" id="KW-1185">Reference proteome</keyword>
<evidence type="ECO:0000256" key="1">
    <source>
        <dbReference type="SAM" id="SignalP"/>
    </source>
</evidence>
<reference evidence="2" key="1">
    <citation type="journal article" date="2021" name="Microb. Physiol.">
        <title>Proteogenomic Insights into the Physiology of Marine, Sulfate-Reducing, Filamentous Desulfonema limicola and Desulfonema magnum.</title>
        <authorList>
            <person name="Schnaars V."/>
            <person name="Wohlbrand L."/>
            <person name="Scheve S."/>
            <person name="Hinrichs C."/>
            <person name="Reinhardt R."/>
            <person name="Rabus R."/>
        </authorList>
    </citation>
    <scope>NUCLEOTIDE SEQUENCE</scope>
    <source>
        <strain evidence="2">4be13</strain>
    </source>
</reference>
<dbReference type="AlphaFoldDB" id="A0A975GK86"/>
<accession>A0A975GK86</accession>
<proteinExistence type="predicted"/>
<dbReference type="Proteomes" id="UP000663722">
    <property type="component" value="Chromosome"/>
</dbReference>
<dbReference type="KEGG" id="dmm:dnm_004750"/>
<keyword evidence="1" id="KW-0732">Signal</keyword>